<protein>
    <submittedName>
        <fullName evidence="1">Uncharacterized protein</fullName>
    </submittedName>
</protein>
<dbReference type="EMBL" id="BARS01007846">
    <property type="protein sequence ID" value="GAF70101.1"/>
    <property type="molecule type" value="Genomic_DNA"/>
</dbReference>
<reference evidence="1" key="1">
    <citation type="journal article" date="2014" name="Front. Microbiol.">
        <title>High frequency of phylogenetically diverse reductive dehalogenase-homologous genes in deep subseafloor sedimentary metagenomes.</title>
        <authorList>
            <person name="Kawai M."/>
            <person name="Futagami T."/>
            <person name="Toyoda A."/>
            <person name="Takaki Y."/>
            <person name="Nishi S."/>
            <person name="Hori S."/>
            <person name="Arai W."/>
            <person name="Tsubouchi T."/>
            <person name="Morono Y."/>
            <person name="Uchiyama I."/>
            <person name="Ito T."/>
            <person name="Fujiyama A."/>
            <person name="Inagaki F."/>
            <person name="Takami H."/>
        </authorList>
    </citation>
    <scope>NUCLEOTIDE SEQUENCE</scope>
    <source>
        <strain evidence="1">Expedition CK06-06</strain>
    </source>
</reference>
<comment type="caution">
    <text evidence="1">The sequence shown here is derived from an EMBL/GenBank/DDBJ whole genome shotgun (WGS) entry which is preliminary data.</text>
</comment>
<dbReference type="AlphaFoldDB" id="X0S4E7"/>
<evidence type="ECO:0000313" key="1">
    <source>
        <dbReference type="EMBL" id="GAF70101.1"/>
    </source>
</evidence>
<proteinExistence type="predicted"/>
<accession>X0S4E7</accession>
<name>X0S4E7_9ZZZZ</name>
<organism evidence="1">
    <name type="scientific">marine sediment metagenome</name>
    <dbReference type="NCBI Taxonomy" id="412755"/>
    <lineage>
        <taxon>unclassified sequences</taxon>
        <taxon>metagenomes</taxon>
        <taxon>ecological metagenomes</taxon>
    </lineage>
</organism>
<sequence length="91" mass="10596">MCYWKQWKRIKTKHDNLVRLGIASRMAWEQANTRKSYWHTANSHILACTLTNAYFVQAGLRGLSYVYCNLNLTNRRMPNGTYGGVRGQQVN</sequence>
<gene>
    <name evidence="1" type="ORF">S01H1_15040</name>
</gene>